<dbReference type="GO" id="GO:0003676">
    <property type="term" value="F:nucleic acid binding"/>
    <property type="evidence" value="ECO:0007669"/>
    <property type="project" value="InterPro"/>
</dbReference>
<gene>
    <name evidence="2" type="ORF">L195_g056164</name>
</gene>
<dbReference type="InterPro" id="IPR052160">
    <property type="entry name" value="Gypsy_RT_Integrase-like"/>
</dbReference>
<reference evidence="2 3" key="2">
    <citation type="journal article" date="2017" name="Front. Plant Sci.">
        <title>Gene Classification and Mining of Molecular Markers Useful in Red Clover (Trifolium pratense) Breeding.</title>
        <authorList>
            <person name="Istvanek J."/>
            <person name="Dluhosova J."/>
            <person name="Dluhos P."/>
            <person name="Patkova L."/>
            <person name="Nedelnik J."/>
            <person name="Repkova J."/>
        </authorList>
    </citation>
    <scope>NUCLEOTIDE SEQUENCE [LARGE SCALE GENOMIC DNA]</scope>
    <source>
        <strain evidence="3">cv. Tatra</strain>
        <tissue evidence="2">Young leaves</tissue>
    </source>
</reference>
<dbReference type="InterPro" id="IPR036397">
    <property type="entry name" value="RNaseH_sf"/>
</dbReference>
<evidence type="ECO:0000313" key="3">
    <source>
        <dbReference type="Proteomes" id="UP000236291"/>
    </source>
</evidence>
<sequence length="207" mass="23935">PYHPQTCGQVEVSNRQLKQILEKTVANSRKDWAKKLDDALWAYRTAFKTHLGLSPYQLVYGKACHLPVELEHKAYWAVKFLNFDEKMAGRKRLLKLNELEEMRLQAYENAVIYKERTKRYHDKNLVKKEFYPGQNVLLFNSRLKLFPGKLKSKWSGPFVVKEVSPHGAVELQDSGSSQTFKVNGQRLKPYKGGEIPTERVSLVLNGL</sequence>
<dbReference type="GO" id="GO:0015074">
    <property type="term" value="P:DNA integration"/>
    <property type="evidence" value="ECO:0007669"/>
    <property type="project" value="InterPro"/>
</dbReference>
<reference evidence="2 3" key="1">
    <citation type="journal article" date="2014" name="Am. J. Bot.">
        <title>Genome assembly and annotation for red clover (Trifolium pratense; Fabaceae).</title>
        <authorList>
            <person name="Istvanek J."/>
            <person name="Jaros M."/>
            <person name="Krenek A."/>
            <person name="Repkova J."/>
        </authorList>
    </citation>
    <scope>NUCLEOTIDE SEQUENCE [LARGE SCALE GENOMIC DNA]</scope>
    <source>
        <strain evidence="3">cv. Tatra</strain>
        <tissue evidence="2">Young leaves</tissue>
    </source>
</reference>
<dbReference type="Proteomes" id="UP000236291">
    <property type="component" value="Unassembled WGS sequence"/>
</dbReference>
<protein>
    <recommendedName>
        <fullName evidence="1">Integrase catalytic domain-containing protein</fullName>
    </recommendedName>
</protein>
<proteinExistence type="predicted"/>
<comment type="caution">
    <text evidence="2">The sequence shown here is derived from an EMBL/GenBank/DDBJ whole genome shotgun (WGS) entry which is preliminary data.</text>
</comment>
<name>A0A2K3KQ79_TRIPR</name>
<dbReference type="STRING" id="57577.A0A2K3KQ79"/>
<organism evidence="2 3">
    <name type="scientific">Trifolium pratense</name>
    <name type="common">Red clover</name>
    <dbReference type="NCBI Taxonomy" id="57577"/>
    <lineage>
        <taxon>Eukaryota</taxon>
        <taxon>Viridiplantae</taxon>
        <taxon>Streptophyta</taxon>
        <taxon>Embryophyta</taxon>
        <taxon>Tracheophyta</taxon>
        <taxon>Spermatophyta</taxon>
        <taxon>Magnoliopsida</taxon>
        <taxon>eudicotyledons</taxon>
        <taxon>Gunneridae</taxon>
        <taxon>Pentapetalae</taxon>
        <taxon>rosids</taxon>
        <taxon>fabids</taxon>
        <taxon>Fabales</taxon>
        <taxon>Fabaceae</taxon>
        <taxon>Papilionoideae</taxon>
        <taxon>50 kb inversion clade</taxon>
        <taxon>NPAAA clade</taxon>
        <taxon>Hologalegina</taxon>
        <taxon>IRL clade</taxon>
        <taxon>Trifolieae</taxon>
        <taxon>Trifolium</taxon>
    </lineage>
</organism>
<evidence type="ECO:0000313" key="2">
    <source>
        <dbReference type="EMBL" id="PNX68432.1"/>
    </source>
</evidence>
<dbReference type="EMBL" id="ASHM01105215">
    <property type="protein sequence ID" value="PNX68432.1"/>
    <property type="molecule type" value="Genomic_DNA"/>
</dbReference>
<dbReference type="PANTHER" id="PTHR47266">
    <property type="entry name" value="ENDONUCLEASE-RELATED"/>
    <property type="match status" value="1"/>
</dbReference>
<dbReference type="InterPro" id="IPR001584">
    <property type="entry name" value="Integrase_cat-core"/>
</dbReference>
<dbReference type="PROSITE" id="PS50994">
    <property type="entry name" value="INTEGRASE"/>
    <property type="match status" value="1"/>
</dbReference>
<dbReference type="Gene3D" id="3.30.420.10">
    <property type="entry name" value="Ribonuclease H-like superfamily/Ribonuclease H"/>
    <property type="match status" value="1"/>
</dbReference>
<dbReference type="InterPro" id="IPR012337">
    <property type="entry name" value="RNaseH-like_sf"/>
</dbReference>
<dbReference type="SUPFAM" id="SSF53098">
    <property type="entry name" value="Ribonuclease H-like"/>
    <property type="match status" value="1"/>
</dbReference>
<feature type="non-terminal residue" evidence="2">
    <location>
        <position position="1"/>
    </location>
</feature>
<dbReference type="AlphaFoldDB" id="A0A2K3KQ79"/>
<accession>A0A2K3KQ79</accession>
<evidence type="ECO:0000259" key="1">
    <source>
        <dbReference type="PROSITE" id="PS50994"/>
    </source>
</evidence>
<feature type="domain" description="Integrase catalytic" evidence="1">
    <location>
        <begin position="1"/>
        <end position="63"/>
    </location>
</feature>